<reference evidence="3 4" key="1">
    <citation type="journal article" date="2013" name="BMC Genomics">
        <title>The genome and transcriptome of the pine saprophyte Ophiostoma piceae, and a comparison with the bark beetle-associated pine pathogen Grosmannia clavigera.</title>
        <authorList>
            <person name="Haridas S."/>
            <person name="Wang Y."/>
            <person name="Lim L."/>
            <person name="Massoumi Alamouti S."/>
            <person name="Jackman S."/>
            <person name="Docking R."/>
            <person name="Robertson G."/>
            <person name="Birol I."/>
            <person name="Bohlmann J."/>
            <person name="Breuil C."/>
        </authorList>
    </citation>
    <scope>NUCLEOTIDE SEQUENCE [LARGE SCALE GENOMIC DNA]</scope>
    <source>
        <strain evidence="3 4">UAMH 11346</strain>
    </source>
</reference>
<dbReference type="VEuPathDB" id="FungiDB:F503_04478"/>
<dbReference type="Pfam" id="PF00856">
    <property type="entry name" value="SET"/>
    <property type="match status" value="1"/>
</dbReference>
<feature type="compositionally biased region" description="Low complexity" evidence="1">
    <location>
        <begin position="68"/>
        <end position="79"/>
    </location>
</feature>
<dbReference type="eggNOG" id="ENOG502RMH0">
    <property type="taxonomic scope" value="Eukaryota"/>
</dbReference>
<feature type="compositionally biased region" description="Polar residues" evidence="1">
    <location>
        <begin position="16"/>
        <end position="27"/>
    </location>
</feature>
<dbReference type="SMART" id="SM00317">
    <property type="entry name" value="SET"/>
    <property type="match status" value="1"/>
</dbReference>
<dbReference type="HOGENOM" id="CLU_685302_0_0_1"/>
<dbReference type="OrthoDB" id="1678912at2759"/>
<sequence>MPGPAVAQAGAPGIEAQSTASDENMSCSSRSSESQERQDGLVSASPQADDRDSPDSLSESQKVVQPEPQSQSGTAASSSPAPPPSSPLQPSAGIQIRLNDDPALGFCVFALQRYAPGDVLYTERSALEATHDVYKEGPRDVYQVYRRYMDGRKQKLHGSFPYLAWANNVDPYEAAECRHLITSNVTSKNVRIDIQLSAADHIRMRPDSALILPEEEVVAPVGAEAGGAGSTGTNAVELADGSESAASSVESPVARAVSVFSSFLAPLAKWPLYGLASETPDPDAAADAALAATNKLSPPATRKKAQAETVSWFSRYAFRLQPEHAFPGTGKNHQAAVYLLTDLINHRCNRLNNCRVKTMLGKVSLVAEKTIQPGEEITIDYNKDVKDFVCRAECCAPSSLST</sequence>
<evidence type="ECO:0000256" key="1">
    <source>
        <dbReference type="SAM" id="MobiDB-lite"/>
    </source>
</evidence>
<evidence type="ECO:0000313" key="4">
    <source>
        <dbReference type="Proteomes" id="UP000016923"/>
    </source>
</evidence>
<evidence type="ECO:0000259" key="2">
    <source>
        <dbReference type="PROSITE" id="PS50280"/>
    </source>
</evidence>
<dbReference type="EMBL" id="KE148148">
    <property type="protein sequence ID" value="EPE08891.1"/>
    <property type="molecule type" value="Genomic_DNA"/>
</dbReference>
<name>S3CAE5_OPHP1</name>
<keyword evidence="4" id="KW-1185">Reference proteome</keyword>
<dbReference type="AlphaFoldDB" id="S3CAE5"/>
<dbReference type="Proteomes" id="UP000016923">
    <property type="component" value="Unassembled WGS sequence"/>
</dbReference>
<accession>S3CAE5</accession>
<gene>
    <name evidence="3" type="ORF">F503_04478</name>
</gene>
<dbReference type="InterPro" id="IPR001214">
    <property type="entry name" value="SET_dom"/>
</dbReference>
<dbReference type="PROSITE" id="PS50280">
    <property type="entry name" value="SET"/>
    <property type="match status" value="1"/>
</dbReference>
<feature type="compositionally biased region" description="Low complexity" evidence="1">
    <location>
        <begin position="1"/>
        <end position="13"/>
    </location>
</feature>
<dbReference type="Gene3D" id="2.170.270.10">
    <property type="entry name" value="SET domain"/>
    <property type="match status" value="1"/>
</dbReference>
<protein>
    <submittedName>
        <fullName evidence="3">Set domain containing protein</fullName>
    </submittedName>
</protein>
<feature type="region of interest" description="Disordered" evidence="1">
    <location>
        <begin position="1"/>
        <end position="93"/>
    </location>
</feature>
<proteinExistence type="predicted"/>
<dbReference type="InterPro" id="IPR046341">
    <property type="entry name" value="SET_dom_sf"/>
</dbReference>
<organism evidence="3 4">
    <name type="scientific">Ophiostoma piceae (strain UAMH 11346)</name>
    <name type="common">Sap stain fungus</name>
    <dbReference type="NCBI Taxonomy" id="1262450"/>
    <lineage>
        <taxon>Eukaryota</taxon>
        <taxon>Fungi</taxon>
        <taxon>Dikarya</taxon>
        <taxon>Ascomycota</taxon>
        <taxon>Pezizomycotina</taxon>
        <taxon>Sordariomycetes</taxon>
        <taxon>Sordariomycetidae</taxon>
        <taxon>Ophiostomatales</taxon>
        <taxon>Ophiostomataceae</taxon>
        <taxon>Ophiostoma</taxon>
    </lineage>
</organism>
<dbReference type="SUPFAM" id="SSF82199">
    <property type="entry name" value="SET domain"/>
    <property type="match status" value="1"/>
</dbReference>
<feature type="domain" description="SET" evidence="2">
    <location>
        <begin position="92"/>
        <end position="382"/>
    </location>
</feature>
<evidence type="ECO:0000313" key="3">
    <source>
        <dbReference type="EMBL" id="EPE08891.1"/>
    </source>
</evidence>